<dbReference type="PROSITE" id="PS00893">
    <property type="entry name" value="NUDIX_BOX"/>
    <property type="match status" value="1"/>
</dbReference>
<keyword evidence="8" id="KW-1185">Reference proteome</keyword>
<evidence type="ECO:0000313" key="8">
    <source>
        <dbReference type="Proteomes" id="UP000789375"/>
    </source>
</evidence>
<evidence type="ECO:0000259" key="6">
    <source>
        <dbReference type="PROSITE" id="PS51462"/>
    </source>
</evidence>
<dbReference type="CDD" id="cd04666">
    <property type="entry name" value="NUDIX_DIPP2_like_Nudt4"/>
    <property type="match status" value="1"/>
</dbReference>
<comment type="cofactor">
    <cofactor evidence="1">
        <name>Mg(2+)</name>
        <dbReference type="ChEBI" id="CHEBI:18420"/>
    </cofactor>
</comment>
<evidence type="ECO:0000256" key="3">
    <source>
        <dbReference type="ARBA" id="ARBA00022801"/>
    </source>
</evidence>
<protein>
    <submittedName>
        <fullName evidence="7">3223_t:CDS:1</fullName>
    </submittedName>
</protein>
<keyword evidence="5" id="KW-1133">Transmembrane helix</keyword>
<dbReference type="Proteomes" id="UP000789375">
    <property type="component" value="Unassembled WGS sequence"/>
</dbReference>
<dbReference type="AlphaFoldDB" id="A0A9N9FN72"/>
<feature type="domain" description="Nudix hydrolase" evidence="6">
    <location>
        <begin position="23"/>
        <end position="154"/>
    </location>
</feature>
<dbReference type="EMBL" id="CAJVPP010001268">
    <property type="protein sequence ID" value="CAG8545003.1"/>
    <property type="molecule type" value="Genomic_DNA"/>
</dbReference>
<keyword evidence="3" id="KW-0378">Hydrolase</keyword>
<dbReference type="GO" id="GO:1901911">
    <property type="term" value="P:adenosine 5'-(hexahydrogen pentaphosphate) catabolic process"/>
    <property type="evidence" value="ECO:0007669"/>
    <property type="project" value="TreeGrafter"/>
</dbReference>
<evidence type="ECO:0000256" key="4">
    <source>
        <dbReference type="ARBA" id="ARBA00022842"/>
    </source>
</evidence>
<accession>A0A9N9FN72</accession>
<dbReference type="GO" id="GO:0000298">
    <property type="term" value="F:endopolyphosphatase activity"/>
    <property type="evidence" value="ECO:0007669"/>
    <property type="project" value="TreeGrafter"/>
</dbReference>
<dbReference type="PANTHER" id="PTHR12629">
    <property type="entry name" value="DIPHOSPHOINOSITOL POLYPHOSPHATE PHOSPHOHYDROLASE"/>
    <property type="match status" value="1"/>
</dbReference>
<dbReference type="InterPro" id="IPR000086">
    <property type="entry name" value="NUDIX_hydrolase_dom"/>
</dbReference>
<dbReference type="GO" id="GO:0034431">
    <property type="term" value="F:bis(5'-adenosyl)-hexaphosphatase activity"/>
    <property type="evidence" value="ECO:0007669"/>
    <property type="project" value="TreeGrafter"/>
</dbReference>
<reference evidence="7" key="1">
    <citation type="submission" date="2021-06" db="EMBL/GenBank/DDBJ databases">
        <authorList>
            <person name="Kallberg Y."/>
            <person name="Tangrot J."/>
            <person name="Rosling A."/>
        </authorList>
    </citation>
    <scope>NUCLEOTIDE SEQUENCE</scope>
    <source>
        <strain evidence="7">87-6 pot B 2015</strain>
    </source>
</reference>
<dbReference type="SUPFAM" id="SSF55811">
    <property type="entry name" value="Nudix"/>
    <property type="match status" value="1"/>
</dbReference>
<keyword evidence="5" id="KW-0812">Transmembrane</keyword>
<dbReference type="InterPro" id="IPR047198">
    <property type="entry name" value="DDP-like_NUDIX"/>
</dbReference>
<evidence type="ECO:0000256" key="5">
    <source>
        <dbReference type="SAM" id="Phobius"/>
    </source>
</evidence>
<dbReference type="PROSITE" id="PS51462">
    <property type="entry name" value="NUDIX"/>
    <property type="match status" value="1"/>
</dbReference>
<keyword evidence="4" id="KW-0460">Magnesium</keyword>
<comment type="caution">
    <text evidence="7">The sequence shown here is derived from an EMBL/GenBank/DDBJ whole genome shotgun (WGS) entry which is preliminary data.</text>
</comment>
<feature type="transmembrane region" description="Helical" evidence="5">
    <location>
        <begin position="182"/>
        <end position="201"/>
    </location>
</feature>
<dbReference type="GO" id="GO:0046872">
    <property type="term" value="F:metal ion binding"/>
    <property type="evidence" value="ECO:0007669"/>
    <property type="project" value="UniProtKB-KW"/>
</dbReference>
<dbReference type="InterPro" id="IPR015797">
    <property type="entry name" value="NUDIX_hydrolase-like_dom_sf"/>
</dbReference>
<proteinExistence type="predicted"/>
<evidence type="ECO:0000256" key="1">
    <source>
        <dbReference type="ARBA" id="ARBA00001946"/>
    </source>
</evidence>
<dbReference type="GO" id="GO:0071543">
    <property type="term" value="P:diphosphoinositol polyphosphate metabolic process"/>
    <property type="evidence" value="ECO:0007669"/>
    <property type="project" value="TreeGrafter"/>
</dbReference>
<gene>
    <name evidence="7" type="ORF">FMOSSE_LOCUS6173</name>
</gene>
<sequence>MLQVSNSMVARTGREKQVYKKGGIRQVAGCVPINRKTGKILLITRRKKGEGWVLPKGGWENDESKQEAAARETYEEAGARGRITSLIGVWKHHVIKKKTGLPKAEFNFFEMEVDKLEENWPEMNERDRQWFSYEEALKELIKPFMREVVEHCSLAPSNNNNINQTGKSGLFVTSHDEDRKDIWIWTFSILIIFLAFIVWYLSTSYYNDNNFNSEKFTSLFSFAVDH</sequence>
<dbReference type="GO" id="GO:1901907">
    <property type="term" value="P:diadenosine pentaphosphate catabolic process"/>
    <property type="evidence" value="ECO:0007669"/>
    <property type="project" value="TreeGrafter"/>
</dbReference>
<name>A0A9N9FN72_FUNMO</name>
<dbReference type="PANTHER" id="PTHR12629:SF0">
    <property type="entry name" value="DIPHOSPHOINOSITOL-POLYPHOSPHATE DIPHOSPHATASE"/>
    <property type="match status" value="1"/>
</dbReference>
<dbReference type="GO" id="GO:1901909">
    <property type="term" value="P:diadenosine hexaphosphate catabolic process"/>
    <property type="evidence" value="ECO:0007669"/>
    <property type="project" value="TreeGrafter"/>
</dbReference>
<dbReference type="GO" id="GO:0005634">
    <property type="term" value="C:nucleus"/>
    <property type="evidence" value="ECO:0007669"/>
    <property type="project" value="TreeGrafter"/>
</dbReference>
<dbReference type="InterPro" id="IPR020084">
    <property type="entry name" value="NUDIX_hydrolase_CS"/>
</dbReference>
<evidence type="ECO:0000256" key="2">
    <source>
        <dbReference type="ARBA" id="ARBA00022723"/>
    </source>
</evidence>
<evidence type="ECO:0000313" key="7">
    <source>
        <dbReference type="EMBL" id="CAG8545003.1"/>
    </source>
</evidence>
<dbReference type="GO" id="GO:0034432">
    <property type="term" value="F:bis(5'-adenosyl)-pentaphosphatase activity"/>
    <property type="evidence" value="ECO:0007669"/>
    <property type="project" value="TreeGrafter"/>
</dbReference>
<dbReference type="GO" id="GO:0008486">
    <property type="term" value="F:diphosphoinositol-polyphosphate diphosphatase activity"/>
    <property type="evidence" value="ECO:0007669"/>
    <property type="project" value="TreeGrafter"/>
</dbReference>
<keyword evidence="5" id="KW-0472">Membrane</keyword>
<dbReference type="GO" id="GO:0005737">
    <property type="term" value="C:cytoplasm"/>
    <property type="evidence" value="ECO:0007669"/>
    <property type="project" value="TreeGrafter"/>
</dbReference>
<dbReference type="Gene3D" id="3.90.79.10">
    <property type="entry name" value="Nucleoside Triphosphate Pyrophosphohydrolase"/>
    <property type="match status" value="1"/>
</dbReference>
<keyword evidence="2" id="KW-0479">Metal-binding</keyword>
<dbReference type="Pfam" id="PF00293">
    <property type="entry name" value="NUDIX"/>
    <property type="match status" value="1"/>
</dbReference>
<organism evidence="7 8">
    <name type="scientific">Funneliformis mosseae</name>
    <name type="common">Endomycorrhizal fungus</name>
    <name type="synonym">Glomus mosseae</name>
    <dbReference type="NCBI Taxonomy" id="27381"/>
    <lineage>
        <taxon>Eukaryota</taxon>
        <taxon>Fungi</taxon>
        <taxon>Fungi incertae sedis</taxon>
        <taxon>Mucoromycota</taxon>
        <taxon>Glomeromycotina</taxon>
        <taxon>Glomeromycetes</taxon>
        <taxon>Glomerales</taxon>
        <taxon>Glomeraceae</taxon>
        <taxon>Funneliformis</taxon>
    </lineage>
</organism>